<dbReference type="Gene3D" id="1.10.10.60">
    <property type="entry name" value="Homeodomain-like"/>
    <property type="match status" value="1"/>
</dbReference>
<accession>X1S8X1</accession>
<gene>
    <name evidence="2" type="ORF">S12H4_20460</name>
</gene>
<dbReference type="EMBL" id="BARW01010380">
    <property type="protein sequence ID" value="GAI75536.1"/>
    <property type="molecule type" value="Genomic_DNA"/>
</dbReference>
<organism evidence="2">
    <name type="scientific">marine sediment metagenome</name>
    <dbReference type="NCBI Taxonomy" id="412755"/>
    <lineage>
        <taxon>unclassified sequences</taxon>
        <taxon>metagenomes</taxon>
        <taxon>ecological metagenomes</taxon>
    </lineage>
</organism>
<feature type="domain" description="Transposase IS30-like HTH" evidence="1">
    <location>
        <begin position="36"/>
        <end position="74"/>
    </location>
</feature>
<comment type="caution">
    <text evidence="2">The sequence shown here is derived from an EMBL/GenBank/DDBJ whole genome shotgun (WGS) entry which is preliminary data.</text>
</comment>
<protein>
    <recommendedName>
        <fullName evidence="1">Transposase IS30-like HTH domain-containing protein</fullName>
    </recommendedName>
</protein>
<dbReference type="InterPro" id="IPR025246">
    <property type="entry name" value="IS30-like_HTH"/>
</dbReference>
<proteinExistence type="predicted"/>
<reference evidence="2" key="1">
    <citation type="journal article" date="2014" name="Front. Microbiol.">
        <title>High frequency of phylogenetically diverse reductive dehalogenase-homologous genes in deep subseafloor sedimentary metagenomes.</title>
        <authorList>
            <person name="Kawai M."/>
            <person name="Futagami T."/>
            <person name="Toyoda A."/>
            <person name="Takaki Y."/>
            <person name="Nishi S."/>
            <person name="Hori S."/>
            <person name="Arai W."/>
            <person name="Tsubouchi T."/>
            <person name="Morono Y."/>
            <person name="Uchiyama I."/>
            <person name="Ito T."/>
            <person name="Fujiyama A."/>
            <person name="Inagaki F."/>
            <person name="Takami H."/>
        </authorList>
    </citation>
    <scope>NUCLEOTIDE SEQUENCE</scope>
    <source>
        <strain evidence="2">Expedition CK06-06</strain>
    </source>
</reference>
<dbReference type="AlphaFoldDB" id="X1S8X1"/>
<evidence type="ECO:0000313" key="2">
    <source>
        <dbReference type="EMBL" id="GAI75536.1"/>
    </source>
</evidence>
<name>X1S8X1_9ZZZZ</name>
<dbReference type="Pfam" id="PF13936">
    <property type="entry name" value="HTH_38"/>
    <property type="match status" value="1"/>
</dbReference>
<sequence>KRIGYAILDGEKLSEADQNYWVKQKAKLNCRRYANRLSDRENRRILKLHSEGMSVSKIARTMGRNYNTVMRALHLQPLSRRDYLTKTELATKEMDERIRNAYFVDGKTIKQIERELRYSPPTITKAIRSGAAGTV</sequence>
<evidence type="ECO:0000259" key="1">
    <source>
        <dbReference type="Pfam" id="PF13936"/>
    </source>
</evidence>
<feature type="non-terminal residue" evidence="2">
    <location>
        <position position="1"/>
    </location>
</feature>